<reference evidence="4" key="1">
    <citation type="submission" date="2015-09" db="EMBL/GenBank/DDBJ databases">
        <authorList>
            <person name="Rodrigo-Torres Lidia"/>
            <person name="Arahal R.David."/>
        </authorList>
    </citation>
    <scope>NUCLEOTIDE SEQUENCE [LARGE SCALE GENOMIC DNA]</scope>
    <source>
        <strain evidence="4">CECT 7735</strain>
    </source>
</reference>
<dbReference type="EMBL" id="CYTW01000003">
    <property type="protein sequence ID" value="CUK05994.1"/>
    <property type="molecule type" value="Genomic_DNA"/>
</dbReference>
<dbReference type="SUPFAM" id="SSF51120">
    <property type="entry name" value="beta-Roll"/>
    <property type="match status" value="2"/>
</dbReference>
<name>A0A0P1ID21_9RHOB</name>
<dbReference type="GO" id="GO:0005576">
    <property type="term" value="C:extracellular region"/>
    <property type="evidence" value="ECO:0007669"/>
    <property type="project" value="UniProtKB-SubCell"/>
</dbReference>
<organism evidence="3 4">
    <name type="scientific">Shimia thalassica</name>
    <dbReference type="NCBI Taxonomy" id="1715693"/>
    <lineage>
        <taxon>Bacteria</taxon>
        <taxon>Pseudomonadati</taxon>
        <taxon>Pseudomonadota</taxon>
        <taxon>Alphaproteobacteria</taxon>
        <taxon>Rhodobacterales</taxon>
        <taxon>Roseobacteraceae</taxon>
    </lineage>
</organism>
<gene>
    <name evidence="3" type="primary">hlyA_18</name>
    <name evidence="3" type="ORF">PH7735_02975</name>
</gene>
<protein>
    <submittedName>
        <fullName evidence="3">Hemolysin, chromosomal</fullName>
    </submittedName>
</protein>
<dbReference type="InterPro" id="IPR011049">
    <property type="entry name" value="Serralysin-like_metalloprot_C"/>
</dbReference>
<dbReference type="PRINTS" id="PR00313">
    <property type="entry name" value="CABNDNGRPT"/>
</dbReference>
<evidence type="ECO:0000313" key="4">
    <source>
        <dbReference type="Proteomes" id="UP000051870"/>
    </source>
</evidence>
<evidence type="ECO:0000256" key="1">
    <source>
        <dbReference type="ARBA" id="ARBA00004613"/>
    </source>
</evidence>
<dbReference type="InterPro" id="IPR018511">
    <property type="entry name" value="Hemolysin-typ_Ca-bd_CS"/>
</dbReference>
<comment type="subcellular location">
    <subcellularLocation>
        <location evidence="1">Secreted</location>
    </subcellularLocation>
</comment>
<dbReference type="PANTHER" id="PTHR38340">
    <property type="entry name" value="S-LAYER PROTEIN"/>
    <property type="match status" value="1"/>
</dbReference>
<dbReference type="STRING" id="1715693.PH7735_02975"/>
<sequence length="606" mass="63444">MVTGFNGFSTPIDVAHGNAEVWGIDQVVLADGRAAVVWTEDGNAATWLRFFDSNGVPQGAAVRVTGESNRGSVTQLADGSLIVAYLDLDESYGDILARRYSPNGTLLGQEQIVFNDASATISISPELTALPDGSYLAVFTVWGLDADRYGVFAQRMSATGNALGDLIQVNQTEESFQSGGSATRLNDGGFAITWKSRDVDGSFYAVMVRLYDQNGTPTSSEMQVNQYSRNSQTDPSIAALEGGGFAIAWQSEAQDGSDYGIYARVYSEAGVALGSEFLVNQHIWNDQADASIAARPDGGFTIAWQDEISSSQSEFRLRDFDSEGSPLADEYAGPVTDADFHVGPEIGIGPDGAAYLVGLTRDNGADTLGVVVSTAGLLAVGDATDNTLQGSGGADRIEGHGGHDTIHAGDGADTVLGGAGDDRIWGGQTEADRRDLIYAGVGDDLVNAGYGNDEVRGDAGNDILNGQVGADTLIGGLGDDTLTGASLGDVLFGGSGQDFLNGGFGFDRLNGGADADRFFHLGVFDHGSDWVQDFSNEDRLVFGQTATFDQFQVNTAQTLGAGDSDIDEAFVVFRPSGQVLWALVDGAALDSVTLQIAGLGEAELLL</sequence>
<dbReference type="InterPro" id="IPR001343">
    <property type="entry name" value="Hemolysn_Ca-bd"/>
</dbReference>
<dbReference type="GO" id="GO:0005509">
    <property type="term" value="F:calcium ion binding"/>
    <property type="evidence" value="ECO:0007669"/>
    <property type="project" value="InterPro"/>
</dbReference>
<dbReference type="Gene3D" id="2.150.10.10">
    <property type="entry name" value="Serralysin-like metalloprotease, C-terminal"/>
    <property type="match status" value="2"/>
</dbReference>
<dbReference type="RefSeq" id="WP_058312133.1">
    <property type="nucleotide sequence ID" value="NZ_CYTW01000003.1"/>
</dbReference>
<dbReference type="Proteomes" id="UP000051870">
    <property type="component" value="Unassembled WGS sequence"/>
</dbReference>
<proteinExistence type="predicted"/>
<keyword evidence="4" id="KW-1185">Reference proteome</keyword>
<keyword evidence="2" id="KW-0964">Secreted</keyword>
<dbReference type="AlphaFoldDB" id="A0A0P1ID21"/>
<evidence type="ECO:0000313" key="3">
    <source>
        <dbReference type="EMBL" id="CUK05994.1"/>
    </source>
</evidence>
<dbReference type="PROSITE" id="PS00330">
    <property type="entry name" value="HEMOLYSIN_CALCIUM"/>
    <property type="match status" value="1"/>
</dbReference>
<dbReference type="Pfam" id="PF00353">
    <property type="entry name" value="HemolysinCabind"/>
    <property type="match status" value="3"/>
</dbReference>
<dbReference type="InterPro" id="IPR050557">
    <property type="entry name" value="RTX_toxin/Mannuronan_C5-epim"/>
</dbReference>
<dbReference type="PANTHER" id="PTHR38340:SF1">
    <property type="entry name" value="S-LAYER PROTEIN"/>
    <property type="match status" value="1"/>
</dbReference>
<evidence type="ECO:0000256" key="2">
    <source>
        <dbReference type="ARBA" id="ARBA00022525"/>
    </source>
</evidence>
<dbReference type="GeneID" id="83881967"/>
<accession>A0A0P1ID21</accession>